<dbReference type="AlphaFoldDB" id="A0A0D2L512"/>
<feature type="region of interest" description="Disordered" evidence="2">
    <location>
        <begin position="574"/>
        <end position="600"/>
    </location>
</feature>
<feature type="domain" description="Fibronectin type-III" evidence="3">
    <location>
        <begin position="830"/>
        <end position="939"/>
    </location>
</feature>
<proteinExistence type="predicted"/>
<accession>A0A0D2L512</accession>
<evidence type="ECO:0000313" key="5">
    <source>
        <dbReference type="Proteomes" id="UP000054498"/>
    </source>
</evidence>
<dbReference type="Proteomes" id="UP000054498">
    <property type="component" value="Unassembled WGS sequence"/>
</dbReference>
<dbReference type="PRINTS" id="PR00014">
    <property type="entry name" value="FNTYPEIII"/>
</dbReference>
<dbReference type="CDD" id="cd00063">
    <property type="entry name" value="FN3"/>
    <property type="match status" value="7"/>
</dbReference>
<dbReference type="InterPro" id="IPR050964">
    <property type="entry name" value="Striated_Muscle_Regulatory"/>
</dbReference>
<name>A0A0D2L512_9CHLO</name>
<feature type="domain" description="Fibronectin type-III" evidence="3">
    <location>
        <begin position="415"/>
        <end position="529"/>
    </location>
</feature>
<dbReference type="SUPFAM" id="SSF49265">
    <property type="entry name" value="Fibronectin type III"/>
    <property type="match status" value="5"/>
</dbReference>
<dbReference type="RefSeq" id="XP_013901163.1">
    <property type="nucleotide sequence ID" value="XM_014045709.1"/>
</dbReference>
<gene>
    <name evidence="4" type="ORF">MNEG_5813</name>
</gene>
<feature type="domain" description="Fibronectin type-III" evidence="3">
    <location>
        <begin position="315"/>
        <end position="414"/>
    </location>
</feature>
<feature type="domain" description="Fibronectin type-III" evidence="3">
    <location>
        <begin position="730"/>
        <end position="829"/>
    </location>
</feature>
<feature type="region of interest" description="Disordered" evidence="2">
    <location>
        <begin position="945"/>
        <end position="971"/>
    </location>
</feature>
<evidence type="ECO:0000256" key="1">
    <source>
        <dbReference type="ARBA" id="ARBA00022737"/>
    </source>
</evidence>
<feature type="compositionally biased region" description="Low complexity" evidence="2">
    <location>
        <begin position="945"/>
        <end position="957"/>
    </location>
</feature>
<organism evidence="4 5">
    <name type="scientific">Monoraphidium neglectum</name>
    <dbReference type="NCBI Taxonomy" id="145388"/>
    <lineage>
        <taxon>Eukaryota</taxon>
        <taxon>Viridiplantae</taxon>
        <taxon>Chlorophyta</taxon>
        <taxon>core chlorophytes</taxon>
        <taxon>Chlorophyceae</taxon>
        <taxon>CS clade</taxon>
        <taxon>Sphaeropleales</taxon>
        <taxon>Selenastraceae</taxon>
        <taxon>Monoraphidium</taxon>
    </lineage>
</organism>
<dbReference type="OrthoDB" id="443915at2759"/>
<feature type="domain" description="Fibronectin type-III" evidence="3">
    <location>
        <begin position="113"/>
        <end position="216"/>
    </location>
</feature>
<feature type="domain" description="Fibronectin type-III" evidence="3">
    <location>
        <begin position="533"/>
        <end position="668"/>
    </location>
</feature>
<reference evidence="4 5" key="1">
    <citation type="journal article" date="2013" name="BMC Genomics">
        <title>Reconstruction of the lipid metabolism for the microalga Monoraphidium neglectum from its genome sequence reveals characteristics suitable for biofuel production.</title>
        <authorList>
            <person name="Bogen C."/>
            <person name="Al-Dilaimi A."/>
            <person name="Albersmeier A."/>
            <person name="Wichmann J."/>
            <person name="Grundmann M."/>
            <person name="Rupp O."/>
            <person name="Lauersen K.J."/>
            <person name="Blifernez-Klassen O."/>
            <person name="Kalinowski J."/>
            <person name="Goesmann A."/>
            <person name="Mussgnug J.H."/>
            <person name="Kruse O."/>
        </authorList>
    </citation>
    <scope>NUCLEOTIDE SEQUENCE [LARGE SCALE GENOMIC DNA]</scope>
    <source>
        <strain evidence="4 5">SAG 48.87</strain>
    </source>
</reference>
<evidence type="ECO:0000259" key="3">
    <source>
        <dbReference type="PROSITE" id="PS50853"/>
    </source>
</evidence>
<dbReference type="PANTHER" id="PTHR13817">
    <property type="entry name" value="TITIN"/>
    <property type="match status" value="1"/>
</dbReference>
<evidence type="ECO:0000313" key="4">
    <source>
        <dbReference type="EMBL" id="KIZ02144.1"/>
    </source>
</evidence>
<feature type="non-terminal residue" evidence="4">
    <location>
        <position position="971"/>
    </location>
</feature>
<dbReference type="EMBL" id="KK101111">
    <property type="protein sequence ID" value="KIZ02144.1"/>
    <property type="molecule type" value="Genomic_DNA"/>
</dbReference>
<feature type="domain" description="Fibronectin type-III" evidence="3">
    <location>
        <begin position="220"/>
        <end position="311"/>
    </location>
</feature>
<dbReference type="KEGG" id="mng:MNEG_5813"/>
<keyword evidence="1" id="KW-0677">Repeat</keyword>
<dbReference type="SMART" id="SM00060">
    <property type="entry name" value="FN3"/>
    <property type="match status" value="7"/>
</dbReference>
<keyword evidence="5" id="KW-1185">Reference proteome</keyword>
<sequence length="971" mass="99630">MTVPASEDPRQLEVQQLFTYSVPHELQMQEVAVSGPASGDALMQQALSMIVEKGWMKVLEAPCCNAEVTALRPGRYYAVRICCTPVAMAPGEPAVVFPSQCSQLQVFRTVPTPPGPMQAPALSQRARNALKLKWTLPDETGGEPILQYVLQMQPSPLSWEGMPNTEGFFEVYSGDERSFKVVKLAPGMRYTFRIMAYNTLGPSPWSLCSAFSTQASVPSAPEPPVQVASSSDSVTLQWTAPPDNGAAISGYTLEVDDGRGGDFRLAYTGSNTKATVEGLQSGLPFRFRLQADNIEGRSFWSTPAVATTAATAPSIPGGLGAISVSCTSVTLAWQPPAATGGSPVTGYEVQLQATTRAARDVLGDDWLIIYDGPSTATTFSALQPGCSYMARVSARNKAGRSSFSIATQFTSAPDAPAAPLLQDADVDSTSLLLKWQPPPHDGGSPIASYRVEMRCSPSQANGGLDEASVSPQHSLALTPHYLTIYNGAECCVQVTDLMPGTTYQFRVMAINGQGGSPWSSVGSATTLPSVPLPPAAPAVSACSSHSLHLSWREPYGQGSPVTSYTVNMARLPTPRHAAANGHGHAASVSGDSEHSSADMDAEAAAASCSVGGEAQQRLRYETVYTGPALSCEVRNLEPATTYSLRVRAHNAMGGSLWGDTATLVTAAAAPGPPGSLAVAAASAGELHVSWSPPLRDHGSVVSAYLLEMAAGGRGGAGSMVGGAGGKAGGGGGGSSKAGSSQAWSKVRWTLPAEENGAPLTGYVLQSRPVGSTSGSSGGDPFADSYVGMEMGARVTGLEPGTSYELRVAARNRVGQSPWSEMETAATALRPPTPPTSVAAVVNTGPPLVLRVSWATPADDPGGLAAEAVGYEVEALSGTAAPSGGGGGAALRQQVGRVETASLVGLSPGCTYTVHLRAVGAGGSGHSAWSESVRISVPAAASAAAAPSAVVGESSGSGDQAASGTSEDLGAS</sequence>
<dbReference type="STRING" id="145388.A0A0D2L512"/>
<dbReference type="InterPro" id="IPR036116">
    <property type="entry name" value="FN3_sf"/>
</dbReference>
<dbReference type="GeneID" id="25738690"/>
<dbReference type="InterPro" id="IPR003961">
    <property type="entry name" value="FN3_dom"/>
</dbReference>
<dbReference type="InterPro" id="IPR013783">
    <property type="entry name" value="Ig-like_fold"/>
</dbReference>
<feature type="compositionally biased region" description="Low complexity" evidence="2">
    <location>
        <begin position="576"/>
        <end position="586"/>
    </location>
</feature>
<evidence type="ECO:0000256" key="2">
    <source>
        <dbReference type="SAM" id="MobiDB-lite"/>
    </source>
</evidence>
<dbReference type="PANTHER" id="PTHR13817:SF73">
    <property type="entry name" value="FIBRONECTIN TYPE-III DOMAIN-CONTAINING PROTEIN"/>
    <property type="match status" value="1"/>
</dbReference>
<dbReference type="Pfam" id="PF00041">
    <property type="entry name" value="fn3"/>
    <property type="match status" value="6"/>
</dbReference>
<dbReference type="PROSITE" id="PS50853">
    <property type="entry name" value="FN3"/>
    <property type="match status" value="7"/>
</dbReference>
<dbReference type="Gene3D" id="2.60.40.10">
    <property type="entry name" value="Immunoglobulins"/>
    <property type="match status" value="8"/>
</dbReference>
<protein>
    <submittedName>
        <fullName evidence="4">Fibronectin type III domain containing 3A</fullName>
    </submittedName>
</protein>